<dbReference type="Pfam" id="PF23500">
    <property type="entry name" value="DUF7133"/>
    <property type="match status" value="1"/>
</dbReference>
<dbReference type="PANTHER" id="PTHR19328">
    <property type="entry name" value="HEDGEHOG-INTERACTING PROTEIN"/>
    <property type="match status" value="1"/>
</dbReference>
<accession>A0A916U8Z0</accession>
<dbReference type="Proteomes" id="UP000637423">
    <property type="component" value="Unassembled WGS sequence"/>
</dbReference>
<feature type="domain" description="DUF7133" evidence="1">
    <location>
        <begin position="114"/>
        <end position="386"/>
    </location>
</feature>
<dbReference type="RefSeq" id="WP_188564830.1">
    <property type="nucleotide sequence ID" value="NZ_BMED01000001.1"/>
</dbReference>
<evidence type="ECO:0000313" key="3">
    <source>
        <dbReference type="Proteomes" id="UP000637423"/>
    </source>
</evidence>
<dbReference type="AlphaFoldDB" id="A0A916U8Z0"/>
<evidence type="ECO:0000259" key="1">
    <source>
        <dbReference type="Pfam" id="PF23500"/>
    </source>
</evidence>
<sequence length="460" mass="49041">MSTPHSHSIVKQFSIKPTLVRRLLPVLPLLVLSSLSSLATLAIAQDVGNSKAGIGSNPLLPEPTSSLLPTVNIAPAIGWPAGVKPRAAAGLVVNQFAGGLAHPRWIYTLPNGDVLVAETNAPPKPDDGKGIKGMVMKQVMKKAGAGVESANRITLLRDKDGDGIAETKTVFLEGLNSPLGMVLVGDSLYIANTDAVLRFQYKEGDTQITTPGTKVADLPAGTINHHWTKNIVASKDGTKLYATIGSNSNVGENGIEAETDRAGVLEIDLKTGAKRVFASGIRNPVGMALQPDSGELWVSVNERDELGDNLVPDYMTSVKDGGFYGWPYSYYGQHVDTRMKPPRPDLVAKAIKPDYALGSHTASLGLAFYDGKLFPDRFKNGAFIGQHGSWNRKPHSGYKVIFVPFANGHPSGDTEDILTGFLNDKEKAMGRPVGVAVDKKGALLVADDVGNVIWRVVPGR</sequence>
<protein>
    <submittedName>
        <fullName evidence="2">Sorbosone dehydrogenase</fullName>
    </submittedName>
</protein>
<name>A0A916U8Z0_9BURK</name>
<organism evidence="2 3">
    <name type="scientific">Undibacterium terreum</name>
    <dbReference type="NCBI Taxonomy" id="1224302"/>
    <lineage>
        <taxon>Bacteria</taxon>
        <taxon>Pseudomonadati</taxon>
        <taxon>Pseudomonadota</taxon>
        <taxon>Betaproteobacteria</taxon>
        <taxon>Burkholderiales</taxon>
        <taxon>Oxalobacteraceae</taxon>
        <taxon>Undibacterium</taxon>
    </lineage>
</organism>
<comment type="caution">
    <text evidence="2">The sequence shown here is derived from an EMBL/GenBank/DDBJ whole genome shotgun (WGS) entry which is preliminary data.</text>
</comment>
<dbReference type="InterPro" id="IPR055557">
    <property type="entry name" value="DUF7133"/>
</dbReference>
<dbReference type="PANTHER" id="PTHR19328:SF55">
    <property type="entry name" value="BLR6566 PROTEIN"/>
    <property type="match status" value="1"/>
</dbReference>
<gene>
    <name evidence="2" type="ORF">GCM10011396_09910</name>
</gene>
<reference evidence="2" key="2">
    <citation type="submission" date="2020-09" db="EMBL/GenBank/DDBJ databases">
        <authorList>
            <person name="Sun Q."/>
            <person name="Zhou Y."/>
        </authorList>
    </citation>
    <scope>NUCLEOTIDE SEQUENCE</scope>
    <source>
        <strain evidence="2">CGMCC 1.10998</strain>
    </source>
</reference>
<dbReference type="SUPFAM" id="SSF50952">
    <property type="entry name" value="Soluble quinoprotein glucose dehydrogenase"/>
    <property type="match status" value="1"/>
</dbReference>
<evidence type="ECO:0000313" key="2">
    <source>
        <dbReference type="EMBL" id="GGC64900.1"/>
    </source>
</evidence>
<dbReference type="InterPro" id="IPR011042">
    <property type="entry name" value="6-blade_b-propeller_TolB-like"/>
</dbReference>
<proteinExistence type="predicted"/>
<reference evidence="2" key="1">
    <citation type="journal article" date="2014" name="Int. J. Syst. Evol. Microbiol.">
        <title>Complete genome sequence of Corynebacterium casei LMG S-19264T (=DSM 44701T), isolated from a smear-ripened cheese.</title>
        <authorList>
            <consortium name="US DOE Joint Genome Institute (JGI-PGF)"/>
            <person name="Walter F."/>
            <person name="Albersmeier A."/>
            <person name="Kalinowski J."/>
            <person name="Ruckert C."/>
        </authorList>
    </citation>
    <scope>NUCLEOTIDE SEQUENCE</scope>
    <source>
        <strain evidence="2">CGMCC 1.10998</strain>
    </source>
</reference>
<dbReference type="Gene3D" id="2.120.10.30">
    <property type="entry name" value="TolB, C-terminal domain"/>
    <property type="match status" value="1"/>
</dbReference>
<keyword evidence="3" id="KW-1185">Reference proteome</keyword>
<dbReference type="InterPro" id="IPR011041">
    <property type="entry name" value="Quinoprot_gluc/sorb_DH_b-prop"/>
</dbReference>
<dbReference type="EMBL" id="BMED01000001">
    <property type="protein sequence ID" value="GGC64900.1"/>
    <property type="molecule type" value="Genomic_DNA"/>
</dbReference>